<organism evidence="6 7">
    <name type="scientific">Rhodoluna lacicola</name>
    <dbReference type="NCBI Taxonomy" id="529884"/>
    <lineage>
        <taxon>Bacteria</taxon>
        <taxon>Bacillati</taxon>
        <taxon>Actinomycetota</taxon>
        <taxon>Actinomycetes</taxon>
        <taxon>Micrococcales</taxon>
        <taxon>Microbacteriaceae</taxon>
        <taxon>Luna cluster</taxon>
        <taxon>Luna-1 subcluster</taxon>
        <taxon>Rhodoluna</taxon>
    </lineage>
</organism>
<dbReference type="Proteomes" id="UP000067708">
    <property type="component" value="Chromosome"/>
</dbReference>
<evidence type="ECO:0000256" key="1">
    <source>
        <dbReference type="ARBA" id="ARBA00022723"/>
    </source>
</evidence>
<dbReference type="AlphaFoldDB" id="A0A060JJQ8"/>
<dbReference type="EC" id="3.5.3.8" evidence="6"/>
<dbReference type="PATRIC" id="fig|529884.3.peg.24"/>
<keyword evidence="1" id="KW-0479">Metal-binding</keyword>
<keyword evidence="2 6" id="KW-0378">Hydrolase</keyword>
<evidence type="ECO:0000313" key="7">
    <source>
        <dbReference type="Proteomes" id="UP000067708"/>
    </source>
</evidence>
<dbReference type="KEGG" id="rla:Rhola_00000270"/>
<dbReference type="PROSITE" id="PS51409">
    <property type="entry name" value="ARGINASE_2"/>
    <property type="match status" value="1"/>
</dbReference>
<dbReference type="SUPFAM" id="SSF52768">
    <property type="entry name" value="Arginase/deacetylase"/>
    <property type="match status" value="1"/>
</dbReference>
<dbReference type="InterPro" id="IPR023696">
    <property type="entry name" value="Ureohydrolase_dom_sf"/>
</dbReference>
<protein>
    <submittedName>
        <fullName evidence="6">Arginase/agmatinase/formimionoglutamate hydrolase, arginase family</fullName>
        <ecNumber evidence="6">3.5.3.8</ecNumber>
    </submittedName>
</protein>
<proteinExistence type="inferred from homology"/>
<gene>
    <name evidence="6" type="ORF">Rhola_00000270</name>
</gene>
<keyword evidence="3" id="KW-0369">Histidine metabolism</keyword>
<dbReference type="EMBL" id="CP007490">
    <property type="protein sequence ID" value="AIC46858.1"/>
    <property type="molecule type" value="Genomic_DNA"/>
</dbReference>
<dbReference type="PANTHER" id="PTHR11358">
    <property type="entry name" value="ARGINASE/AGMATINASE"/>
    <property type="match status" value="1"/>
</dbReference>
<name>A0A060JJQ8_9MICO</name>
<dbReference type="OrthoDB" id="9788689at2"/>
<keyword evidence="4" id="KW-0464">Manganese</keyword>
<reference evidence="6 7" key="1">
    <citation type="journal article" date="2014" name="Int. J. Syst. Evol. Microbiol.">
        <title>Rhodoluna lacicola gen. nov., sp. nov., a planktonic freshwater bacterium with stream-lined genome.</title>
        <authorList>
            <person name="Hahn M."/>
            <person name="Schmidt J."/>
            <person name="Taipale S.J."/>
            <person name="Doolittle W.F."/>
            <person name="Koll U."/>
        </authorList>
    </citation>
    <scope>NUCLEOTIDE SEQUENCE [LARGE SCALE GENOMIC DNA]</scope>
    <source>
        <strain evidence="6 7">MWH-Ta8</strain>
    </source>
</reference>
<dbReference type="Gene3D" id="3.40.800.10">
    <property type="entry name" value="Ureohydrolase domain"/>
    <property type="match status" value="1"/>
</dbReference>
<dbReference type="GO" id="GO:0006547">
    <property type="term" value="P:L-histidine metabolic process"/>
    <property type="evidence" value="ECO:0007669"/>
    <property type="project" value="UniProtKB-KW"/>
</dbReference>
<comment type="similarity">
    <text evidence="5">Belongs to the arginase family.</text>
</comment>
<dbReference type="InterPro" id="IPR006035">
    <property type="entry name" value="Ureohydrolase"/>
</dbReference>
<evidence type="ECO:0000256" key="4">
    <source>
        <dbReference type="ARBA" id="ARBA00023211"/>
    </source>
</evidence>
<dbReference type="GO" id="GO:0008783">
    <property type="term" value="F:agmatinase activity"/>
    <property type="evidence" value="ECO:0007669"/>
    <property type="project" value="TreeGrafter"/>
</dbReference>
<dbReference type="GO" id="GO:0046872">
    <property type="term" value="F:metal ion binding"/>
    <property type="evidence" value="ECO:0007669"/>
    <property type="project" value="UniProtKB-KW"/>
</dbReference>
<dbReference type="GO" id="GO:0033389">
    <property type="term" value="P:putrescine biosynthetic process from arginine, via agmatine"/>
    <property type="evidence" value="ECO:0007669"/>
    <property type="project" value="TreeGrafter"/>
</dbReference>
<dbReference type="PANTHER" id="PTHR11358:SF35">
    <property type="entry name" value="FORMIMIDOYLGLUTAMASE"/>
    <property type="match status" value="1"/>
</dbReference>
<dbReference type="HOGENOM" id="CLU_039478_4_0_11"/>
<dbReference type="RefSeq" id="WP_038501501.1">
    <property type="nucleotide sequence ID" value="NZ_CP007490.1"/>
</dbReference>
<evidence type="ECO:0000313" key="6">
    <source>
        <dbReference type="EMBL" id="AIC46858.1"/>
    </source>
</evidence>
<keyword evidence="7" id="KW-1185">Reference proteome</keyword>
<evidence type="ECO:0000256" key="5">
    <source>
        <dbReference type="PROSITE-ProRule" id="PRU00742"/>
    </source>
</evidence>
<dbReference type="eggNOG" id="COG0010">
    <property type="taxonomic scope" value="Bacteria"/>
</dbReference>
<dbReference type="STRING" id="529884.Rhola_00000270"/>
<accession>A0A060JJQ8</accession>
<evidence type="ECO:0000256" key="3">
    <source>
        <dbReference type="ARBA" id="ARBA00022808"/>
    </source>
</evidence>
<evidence type="ECO:0000256" key="2">
    <source>
        <dbReference type="ARBA" id="ARBA00022801"/>
    </source>
</evidence>
<dbReference type="Pfam" id="PF00491">
    <property type="entry name" value="Arginase"/>
    <property type="match status" value="1"/>
</dbReference>
<sequence length="316" mass="33420">MNHHVHEDPLWPRASAWLKEADETSNYDLGLFGIPANLTSISKTHALLTPNAIRDALQRYSTFNWSIQKDVAQLSFADFGDVVDPDSPEGEQRTAHLAQQVSTRSKLAIGLGGDNSVTYAMAKGVYADHIATAGLITFDAHHDLRDGISNGSPVRRLIEEAGLNGKRIVQIGIADFSNSHSYAQRAKDFGIHVIPRTALRSRNAADVVAEALEVAGAAGGPIHVDFDVDVCDRSVVPACPAAAPGGLSADEFRAYCFEIGKASGRAQSATAGNSAAAAQIKSVDFTEIDASADSADGRTVRLAALGILELAAGFML</sequence>
<dbReference type="GO" id="GO:0050415">
    <property type="term" value="F:formimidoylglutamase activity"/>
    <property type="evidence" value="ECO:0007669"/>
    <property type="project" value="UniProtKB-EC"/>
</dbReference>